<comment type="caution">
    <text evidence="1">The sequence shown here is derived from an EMBL/GenBank/DDBJ whole genome shotgun (WGS) entry which is preliminary data.</text>
</comment>
<dbReference type="Proteomes" id="UP001055879">
    <property type="component" value="Linkage Group LG17"/>
</dbReference>
<organism evidence="1 2">
    <name type="scientific">Arctium lappa</name>
    <name type="common">Greater burdock</name>
    <name type="synonym">Lappa major</name>
    <dbReference type="NCBI Taxonomy" id="4217"/>
    <lineage>
        <taxon>Eukaryota</taxon>
        <taxon>Viridiplantae</taxon>
        <taxon>Streptophyta</taxon>
        <taxon>Embryophyta</taxon>
        <taxon>Tracheophyta</taxon>
        <taxon>Spermatophyta</taxon>
        <taxon>Magnoliopsida</taxon>
        <taxon>eudicotyledons</taxon>
        <taxon>Gunneridae</taxon>
        <taxon>Pentapetalae</taxon>
        <taxon>asterids</taxon>
        <taxon>campanulids</taxon>
        <taxon>Asterales</taxon>
        <taxon>Asteraceae</taxon>
        <taxon>Carduoideae</taxon>
        <taxon>Cardueae</taxon>
        <taxon>Arctiinae</taxon>
        <taxon>Arctium</taxon>
    </lineage>
</organism>
<keyword evidence="2" id="KW-1185">Reference proteome</keyword>
<reference evidence="1 2" key="2">
    <citation type="journal article" date="2022" name="Mol. Ecol. Resour.">
        <title>The genomes of chicory, endive, great burdock and yacon provide insights into Asteraceae paleo-polyploidization history and plant inulin production.</title>
        <authorList>
            <person name="Fan W."/>
            <person name="Wang S."/>
            <person name="Wang H."/>
            <person name="Wang A."/>
            <person name="Jiang F."/>
            <person name="Liu H."/>
            <person name="Zhao H."/>
            <person name="Xu D."/>
            <person name="Zhang Y."/>
        </authorList>
    </citation>
    <scope>NUCLEOTIDE SEQUENCE [LARGE SCALE GENOMIC DNA]</scope>
    <source>
        <strain evidence="2">cv. Niubang</strain>
    </source>
</reference>
<reference evidence="2" key="1">
    <citation type="journal article" date="2022" name="Mol. Ecol. Resour.">
        <title>The genomes of chicory, endive, great burdock and yacon provide insights into Asteraceae palaeo-polyploidization history and plant inulin production.</title>
        <authorList>
            <person name="Fan W."/>
            <person name="Wang S."/>
            <person name="Wang H."/>
            <person name="Wang A."/>
            <person name="Jiang F."/>
            <person name="Liu H."/>
            <person name="Zhao H."/>
            <person name="Xu D."/>
            <person name="Zhang Y."/>
        </authorList>
    </citation>
    <scope>NUCLEOTIDE SEQUENCE [LARGE SCALE GENOMIC DNA]</scope>
    <source>
        <strain evidence="2">cv. Niubang</strain>
    </source>
</reference>
<sequence>MEEAAQRLLKECLETKSPSNDEVVETQHHQDISVSTASAPVPAATFSEFSGPCLRRILESATRPAVHASTHEPIVEWTDKQPGPMKTIHLTHLPLNQLLELARNTFRNLHGNISQQTIGSLLLLAYNIMNEEGQHLTSKPCQDLIDITSRITINELSNTTAKTGSRKTIAEMQMNFDEHKNKKLCMAYTYLAASYMKLFAKSAENYLKIENHLKTMFLSFYSFEFPLENFHPDLNTIIFIRRQLQHQDIYRNTFYVFLYASCENTKGYDLKDFLYTSHVSYTGLHPFSLFLQVMDIDIPNFWETLVKIMSSEGFSVELNGIMEVFNKLVKPKAGINELQMWRFARVVDSGFLNVLRTKNCVLFTLVLAYFLEIGGRSSGFLEISQIKNANESDKIVAYAYASRVSDILIEQVVIPFLVNVRLEVRYHPL</sequence>
<name>A0ACB8XJ00_ARCLA</name>
<gene>
    <name evidence="1" type="ORF">L6452_42522</name>
</gene>
<accession>A0ACB8XJ00</accession>
<evidence type="ECO:0000313" key="2">
    <source>
        <dbReference type="Proteomes" id="UP001055879"/>
    </source>
</evidence>
<protein>
    <submittedName>
        <fullName evidence="1">Uncharacterized protein</fullName>
    </submittedName>
</protein>
<dbReference type="EMBL" id="CM042063">
    <property type="protein sequence ID" value="KAI3667464.1"/>
    <property type="molecule type" value="Genomic_DNA"/>
</dbReference>
<evidence type="ECO:0000313" key="1">
    <source>
        <dbReference type="EMBL" id="KAI3667464.1"/>
    </source>
</evidence>
<proteinExistence type="predicted"/>